<accession>A0ACB6Z107</accession>
<dbReference type="EMBL" id="MU118268">
    <property type="protein sequence ID" value="KAF9643192.1"/>
    <property type="molecule type" value="Genomic_DNA"/>
</dbReference>
<protein>
    <submittedName>
        <fullName evidence="1">Uncharacterized protein</fullName>
    </submittedName>
</protein>
<evidence type="ECO:0000313" key="2">
    <source>
        <dbReference type="Proteomes" id="UP000886501"/>
    </source>
</evidence>
<name>A0ACB6Z107_THEGA</name>
<reference evidence="1" key="1">
    <citation type="submission" date="2019-10" db="EMBL/GenBank/DDBJ databases">
        <authorList>
            <consortium name="DOE Joint Genome Institute"/>
            <person name="Kuo A."/>
            <person name="Miyauchi S."/>
            <person name="Kiss E."/>
            <person name="Drula E."/>
            <person name="Kohler A."/>
            <person name="Sanchez-Garcia M."/>
            <person name="Andreopoulos B."/>
            <person name="Barry K.W."/>
            <person name="Bonito G."/>
            <person name="Buee M."/>
            <person name="Carver A."/>
            <person name="Chen C."/>
            <person name="Cichocki N."/>
            <person name="Clum A."/>
            <person name="Culley D."/>
            <person name="Crous P.W."/>
            <person name="Fauchery L."/>
            <person name="Girlanda M."/>
            <person name="Hayes R."/>
            <person name="Keri Z."/>
            <person name="Labutti K."/>
            <person name="Lipzen A."/>
            <person name="Lombard V."/>
            <person name="Magnuson J."/>
            <person name="Maillard F."/>
            <person name="Morin E."/>
            <person name="Murat C."/>
            <person name="Nolan M."/>
            <person name="Ohm R."/>
            <person name="Pangilinan J."/>
            <person name="Pereira M."/>
            <person name="Perotto S."/>
            <person name="Peter M."/>
            <person name="Riley R."/>
            <person name="Sitrit Y."/>
            <person name="Stielow B."/>
            <person name="Szollosi G."/>
            <person name="Zifcakova L."/>
            <person name="Stursova M."/>
            <person name="Spatafora J.W."/>
            <person name="Tedersoo L."/>
            <person name="Vaario L.-M."/>
            <person name="Yamada A."/>
            <person name="Yan M."/>
            <person name="Wang P."/>
            <person name="Xu J."/>
            <person name="Bruns T."/>
            <person name="Baldrian P."/>
            <person name="Vilgalys R."/>
            <person name="Henrissat B."/>
            <person name="Grigoriev I.V."/>
            <person name="Hibbett D."/>
            <person name="Nagy L.G."/>
            <person name="Martin F.M."/>
        </authorList>
    </citation>
    <scope>NUCLEOTIDE SEQUENCE</scope>
    <source>
        <strain evidence="1">P2</strain>
    </source>
</reference>
<comment type="caution">
    <text evidence="1">The sequence shown here is derived from an EMBL/GenBank/DDBJ whole genome shotgun (WGS) entry which is preliminary data.</text>
</comment>
<gene>
    <name evidence="1" type="ORF">BDM02DRAFT_3123737</name>
</gene>
<keyword evidence="2" id="KW-1185">Reference proteome</keyword>
<sequence length="157" mass="17607">MYQFNATPIVFESLALFDTSKTRQLELINSSLLHDDLPYQALLPMKSLRTLTISRCHNLSSFLRALDPERSNVLICPKLKKLVLCIGGEMGFDVQIMVNMVAARASRGAELKSIRIASQMEFPLRVVLELGKHALRVDYDSEVDSFDNGDDDSDGED</sequence>
<evidence type="ECO:0000313" key="1">
    <source>
        <dbReference type="EMBL" id="KAF9643192.1"/>
    </source>
</evidence>
<dbReference type="Proteomes" id="UP000886501">
    <property type="component" value="Unassembled WGS sequence"/>
</dbReference>
<proteinExistence type="predicted"/>
<reference evidence="1" key="2">
    <citation type="journal article" date="2020" name="Nat. Commun.">
        <title>Large-scale genome sequencing of mycorrhizal fungi provides insights into the early evolution of symbiotic traits.</title>
        <authorList>
            <person name="Miyauchi S."/>
            <person name="Kiss E."/>
            <person name="Kuo A."/>
            <person name="Drula E."/>
            <person name="Kohler A."/>
            <person name="Sanchez-Garcia M."/>
            <person name="Morin E."/>
            <person name="Andreopoulos B."/>
            <person name="Barry K.W."/>
            <person name="Bonito G."/>
            <person name="Buee M."/>
            <person name="Carver A."/>
            <person name="Chen C."/>
            <person name="Cichocki N."/>
            <person name="Clum A."/>
            <person name="Culley D."/>
            <person name="Crous P.W."/>
            <person name="Fauchery L."/>
            <person name="Girlanda M."/>
            <person name="Hayes R.D."/>
            <person name="Keri Z."/>
            <person name="LaButti K."/>
            <person name="Lipzen A."/>
            <person name="Lombard V."/>
            <person name="Magnuson J."/>
            <person name="Maillard F."/>
            <person name="Murat C."/>
            <person name="Nolan M."/>
            <person name="Ohm R.A."/>
            <person name="Pangilinan J."/>
            <person name="Pereira M.F."/>
            <person name="Perotto S."/>
            <person name="Peter M."/>
            <person name="Pfister S."/>
            <person name="Riley R."/>
            <person name="Sitrit Y."/>
            <person name="Stielow J.B."/>
            <person name="Szollosi G."/>
            <person name="Zifcakova L."/>
            <person name="Stursova M."/>
            <person name="Spatafora J.W."/>
            <person name="Tedersoo L."/>
            <person name="Vaario L.M."/>
            <person name="Yamada A."/>
            <person name="Yan M."/>
            <person name="Wang P."/>
            <person name="Xu J."/>
            <person name="Bruns T."/>
            <person name="Baldrian P."/>
            <person name="Vilgalys R."/>
            <person name="Dunand C."/>
            <person name="Henrissat B."/>
            <person name="Grigoriev I.V."/>
            <person name="Hibbett D."/>
            <person name="Nagy L.G."/>
            <person name="Martin F.M."/>
        </authorList>
    </citation>
    <scope>NUCLEOTIDE SEQUENCE</scope>
    <source>
        <strain evidence="1">P2</strain>
    </source>
</reference>
<organism evidence="1 2">
    <name type="scientific">Thelephora ganbajun</name>
    <name type="common">Ganba fungus</name>
    <dbReference type="NCBI Taxonomy" id="370292"/>
    <lineage>
        <taxon>Eukaryota</taxon>
        <taxon>Fungi</taxon>
        <taxon>Dikarya</taxon>
        <taxon>Basidiomycota</taxon>
        <taxon>Agaricomycotina</taxon>
        <taxon>Agaricomycetes</taxon>
        <taxon>Thelephorales</taxon>
        <taxon>Thelephoraceae</taxon>
        <taxon>Thelephora</taxon>
    </lineage>
</organism>